<keyword evidence="4" id="KW-0677">Repeat</keyword>
<evidence type="ECO:0000256" key="1">
    <source>
        <dbReference type="ARBA" id="ARBA00004370"/>
    </source>
</evidence>
<keyword evidence="5" id="KW-1133">Transmembrane helix</keyword>
<keyword evidence="2" id="KW-0433">Leucine-rich repeat</keyword>
<protein>
    <recommendedName>
        <fullName evidence="9">LRR receptor-like serine/threonine-protein kinase</fullName>
    </recommendedName>
</protein>
<evidence type="ECO:0008006" key="9">
    <source>
        <dbReference type="Google" id="ProtNLM"/>
    </source>
</evidence>
<evidence type="ECO:0000313" key="7">
    <source>
        <dbReference type="EMBL" id="KAF6137445.1"/>
    </source>
</evidence>
<accession>A0A7J7L486</accession>
<dbReference type="Proteomes" id="UP000541444">
    <property type="component" value="Unassembled WGS sequence"/>
</dbReference>
<proteinExistence type="predicted"/>
<dbReference type="SUPFAM" id="SSF52058">
    <property type="entry name" value="L domain-like"/>
    <property type="match status" value="1"/>
</dbReference>
<dbReference type="Gene3D" id="3.80.10.10">
    <property type="entry name" value="Ribonuclease Inhibitor"/>
    <property type="match status" value="1"/>
</dbReference>
<evidence type="ECO:0000256" key="2">
    <source>
        <dbReference type="ARBA" id="ARBA00022614"/>
    </source>
</evidence>
<comment type="subcellular location">
    <subcellularLocation>
        <location evidence="1">Membrane</location>
    </subcellularLocation>
</comment>
<evidence type="ECO:0000256" key="6">
    <source>
        <dbReference type="ARBA" id="ARBA00023136"/>
    </source>
</evidence>
<feature type="non-terminal residue" evidence="7">
    <location>
        <position position="1"/>
    </location>
</feature>
<dbReference type="InterPro" id="IPR032675">
    <property type="entry name" value="LRR_dom_sf"/>
</dbReference>
<evidence type="ECO:0000313" key="8">
    <source>
        <dbReference type="Proteomes" id="UP000541444"/>
    </source>
</evidence>
<keyword evidence="6" id="KW-0472">Membrane</keyword>
<dbReference type="PANTHER" id="PTHR27008">
    <property type="entry name" value="OS04G0122200 PROTEIN"/>
    <property type="match status" value="1"/>
</dbReference>
<dbReference type="GO" id="GO:0016020">
    <property type="term" value="C:membrane"/>
    <property type="evidence" value="ECO:0007669"/>
    <property type="project" value="UniProtKB-SubCell"/>
</dbReference>
<dbReference type="EMBL" id="JACGCM010002657">
    <property type="protein sequence ID" value="KAF6137445.1"/>
    <property type="molecule type" value="Genomic_DNA"/>
</dbReference>
<dbReference type="OrthoDB" id="1394818at2759"/>
<dbReference type="Pfam" id="PF00560">
    <property type="entry name" value="LRR_1"/>
    <property type="match status" value="2"/>
</dbReference>
<evidence type="ECO:0000256" key="3">
    <source>
        <dbReference type="ARBA" id="ARBA00022692"/>
    </source>
</evidence>
<keyword evidence="8" id="KW-1185">Reference proteome</keyword>
<dbReference type="AlphaFoldDB" id="A0A7J7L486"/>
<dbReference type="PANTHER" id="PTHR27008:SF497">
    <property type="entry name" value="OS11G0695000 PROTEIN"/>
    <property type="match status" value="1"/>
</dbReference>
<evidence type="ECO:0000256" key="4">
    <source>
        <dbReference type="ARBA" id="ARBA00022737"/>
    </source>
</evidence>
<name>A0A7J7L486_9MAGN</name>
<dbReference type="InterPro" id="IPR001611">
    <property type="entry name" value="Leu-rich_rpt"/>
</dbReference>
<evidence type="ECO:0000256" key="5">
    <source>
        <dbReference type="ARBA" id="ARBA00022989"/>
    </source>
</evidence>
<dbReference type="InterPro" id="IPR051809">
    <property type="entry name" value="Plant_receptor-like_S/T_kinase"/>
</dbReference>
<sequence>KFVKLLKLPDGEQEKIEVPRKLFAILNVHNLKFLQSSTPKIGQEQKTRFLTKVTANSVRLVRLSAKEVVQWHSLAGSSENIATTNATQMMQGNIWEILNICGLAQSMVTDSNSNRHPRSLQGNMHSGKIPEVIGLMQAITVLDLSEHKLVGPIPPIIGNLYYTGKLYLQGNSLTGPISTELGNMAKLSYL</sequence>
<organism evidence="7 8">
    <name type="scientific">Kingdonia uniflora</name>
    <dbReference type="NCBI Taxonomy" id="39325"/>
    <lineage>
        <taxon>Eukaryota</taxon>
        <taxon>Viridiplantae</taxon>
        <taxon>Streptophyta</taxon>
        <taxon>Embryophyta</taxon>
        <taxon>Tracheophyta</taxon>
        <taxon>Spermatophyta</taxon>
        <taxon>Magnoliopsida</taxon>
        <taxon>Ranunculales</taxon>
        <taxon>Circaeasteraceae</taxon>
        <taxon>Kingdonia</taxon>
    </lineage>
</organism>
<reference evidence="7 8" key="1">
    <citation type="journal article" date="2020" name="IScience">
        <title>Genome Sequencing of the Endangered Kingdonia uniflora (Circaeasteraceae, Ranunculales) Reveals Potential Mechanisms of Evolutionary Specialization.</title>
        <authorList>
            <person name="Sun Y."/>
            <person name="Deng T."/>
            <person name="Zhang A."/>
            <person name="Moore M.J."/>
            <person name="Landis J.B."/>
            <person name="Lin N."/>
            <person name="Zhang H."/>
            <person name="Zhang X."/>
            <person name="Huang J."/>
            <person name="Zhang X."/>
            <person name="Sun H."/>
            <person name="Wang H."/>
        </authorList>
    </citation>
    <scope>NUCLEOTIDE SEQUENCE [LARGE SCALE GENOMIC DNA]</scope>
    <source>
        <strain evidence="7">TB1705</strain>
        <tissue evidence="7">Leaf</tissue>
    </source>
</reference>
<comment type="caution">
    <text evidence="7">The sequence shown here is derived from an EMBL/GenBank/DDBJ whole genome shotgun (WGS) entry which is preliminary data.</text>
</comment>
<gene>
    <name evidence="7" type="ORF">GIB67_009921</name>
</gene>
<keyword evidence="3" id="KW-0812">Transmembrane</keyword>